<comment type="caution">
    <text evidence="1">The sequence shown here is derived from an EMBL/GenBank/DDBJ whole genome shotgun (WGS) entry which is preliminary data.</text>
</comment>
<dbReference type="AlphaFoldDB" id="A0AAW4NU17"/>
<sequence length="70" mass="8203">MSKKGILNPQDFYRGLNRKEKGKFLLYLSQRFSYPSSTISAKLRENPISELRKDEYENIMTTIESGIWKG</sequence>
<proteinExistence type="predicted"/>
<name>A0AAW4NU17_9BACT</name>
<protein>
    <recommendedName>
        <fullName evidence="3">LAGLIDADG homing endonuclease</fullName>
    </recommendedName>
</protein>
<evidence type="ECO:0000313" key="1">
    <source>
        <dbReference type="EMBL" id="MBW4866672.1"/>
    </source>
</evidence>
<accession>A0AAW4NU17</accession>
<dbReference type="EMBL" id="JAHXRF010000020">
    <property type="protein sequence ID" value="MBW4866672.1"/>
    <property type="molecule type" value="Genomic_DNA"/>
</dbReference>
<gene>
    <name evidence="1" type="ORF">KZY68_11830</name>
</gene>
<organism evidence="1 2">
    <name type="scientific">Segatella salivae</name>
    <dbReference type="NCBI Taxonomy" id="228604"/>
    <lineage>
        <taxon>Bacteria</taxon>
        <taxon>Pseudomonadati</taxon>
        <taxon>Bacteroidota</taxon>
        <taxon>Bacteroidia</taxon>
        <taxon>Bacteroidales</taxon>
        <taxon>Prevotellaceae</taxon>
        <taxon>Segatella</taxon>
    </lineage>
</organism>
<dbReference type="RefSeq" id="WP_219426630.1">
    <property type="nucleotide sequence ID" value="NZ_CALIQW010000020.1"/>
</dbReference>
<evidence type="ECO:0008006" key="3">
    <source>
        <dbReference type="Google" id="ProtNLM"/>
    </source>
</evidence>
<reference evidence="1" key="1">
    <citation type="submission" date="2021-07" db="EMBL/GenBank/DDBJ databases">
        <title>Genomic diversity and antimicrobial resistance of Prevotella spp. isolated from chronic lung disease airways.</title>
        <authorList>
            <person name="Webb K.A."/>
            <person name="Olagoke O.S."/>
            <person name="Baird T."/>
            <person name="Neill J."/>
            <person name="Pham A."/>
            <person name="Wells T.J."/>
            <person name="Ramsay K.A."/>
            <person name="Bell S.C."/>
            <person name="Sarovich D.S."/>
            <person name="Price E.P."/>
        </authorList>
    </citation>
    <scope>NUCLEOTIDE SEQUENCE</scope>
    <source>
        <strain evidence="1">SCHI0047.S.3</strain>
    </source>
</reference>
<dbReference type="Proteomes" id="UP001196873">
    <property type="component" value="Unassembled WGS sequence"/>
</dbReference>
<evidence type="ECO:0000313" key="2">
    <source>
        <dbReference type="Proteomes" id="UP001196873"/>
    </source>
</evidence>